<accession>A0A4V4HFB0</accession>
<sequence length="173" mass="18393">MMQLLKAPLWLQMHKCPPSSTQVNNTGATQTQFQSMMAHATSFATETSTSTATSPPSVPSTLSSSVSQADTTCILPESSFSTSVSTANTLAANNGRNANKNTGWSTTSTSSSSPRPPLPAKLRLDRVLRLQLVAVLPFHDLTYSNNRTQGTQEGASITRGGSAGTIMTRLFRL</sequence>
<reference evidence="2 3" key="1">
    <citation type="journal article" date="2019" name="Nat. Ecol. Evol.">
        <title>Megaphylogeny resolves global patterns of mushroom evolution.</title>
        <authorList>
            <person name="Varga T."/>
            <person name="Krizsan K."/>
            <person name="Foldi C."/>
            <person name="Dima B."/>
            <person name="Sanchez-Garcia M."/>
            <person name="Sanchez-Ramirez S."/>
            <person name="Szollosi G.J."/>
            <person name="Szarkandi J.G."/>
            <person name="Papp V."/>
            <person name="Albert L."/>
            <person name="Andreopoulos W."/>
            <person name="Angelini C."/>
            <person name="Antonin V."/>
            <person name="Barry K.W."/>
            <person name="Bougher N.L."/>
            <person name="Buchanan P."/>
            <person name="Buyck B."/>
            <person name="Bense V."/>
            <person name="Catcheside P."/>
            <person name="Chovatia M."/>
            <person name="Cooper J."/>
            <person name="Damon W."/>
            <person name="Desjardin D."/>
            <person name="Finy P."/>
            <person name="Geml J."/>
            <person name="Haridas S."/>
            <person name="Hughes K."/>
            <person name="Justo A."/>
            <person name="Karasinski D."/>
            <person name="Kautmanova I."/>
            <person name="Kiss B."/>
            <person name="Kocsube S."/>
            <person name="Kotiranta H."/>
            <person name="LaButti K.M."/>
            <person name="Lechner B.E."/>
            <person name="Liimatainen K."/>
            <person name="Lipzen A."/>
            <person name="Lukacs Z."/>
            <person name="Mihaltcheva S."/>
            <person name="Morgado L.N."/>
            <person name="Niskanen T."/>
            <person name="Noordeloos M.E."/>
            <person name="Ohm R.A."/>
            <person name="Ortiz-Santana B."/>
            <person name="Ovrebo C."/>
            <person name="Racz N."/>
            <person name="Riley R."/>
            <person name="Savchenko A."/>
            <person name="Shiryaev A."/>
            <person name="Soop K."/>
            <person name="Spirin V."/>
            <person name="Szebenyi C."/>
            <person name="Tomsovsky M."/>
            <person name="Tulloss R.E."/>
            <person name="Uehling J."/>
            <person name="Grigoriev I.V."/>
            <person name="Vagvolgyi C."/>
            <person name="Papp T."/>
            <person name="Martin F.M."/>
            <person name="Miettinen O."/>
            <person name="Hibbett D.S."/>
            <person name="Nagy L.G."/>
        </authorList>
    </citation>
    <scope>NUCLEOTIDE SEQUENCE [LARGE SCALE GENOMIC DNA]</scope>
    <source>
        <strain evidence="2 3">CBS 962.96</strain>
    </source>
</reference>
<dbReference type="EMBL" id="ML179228">
    <property type="protein sequence ID" value="THU94285.1"/>
    <property type="molecule type" value="Genomic_DNA"/>
</dbReference>
<keyword evidence="3" id="KW-1185">Reference proteome</keyword>
<evidence type="ECO:0000256" key="1">
    <source>
        <dbReference type="SAM" id="MobiDB-lite"/>
    </source>
</evidence>
<name>A0A4V4HFB0_DENBC</name>
<feature type="region of interest" description="Disordered" evidence="1">
    <location>
        <begin position="44"/>
        <end position="64"/>
    </location>
</feature>
<feature type="compositionally biased region" description="Polar residues" evidence="1">
    <location>
        <begin position="92"/>
        <end position="104"/>
    </location>
</feature>
<organism evidence="2 3">
    <name type="scientific">Dendrothele bispora (strain CBS 962.96)</name>
    <dbReference type="NCBI Taxonomy" id="1314807"/>
    <lineage>
        <taxon>Eukaryota</taxon>
        <taxon>Fungi</taxon>
        <taxon>Dikarya</taxon>
        <taxon>Basidiomycota</taxon>
        <taxon>Agaricomycotina</taxon>
        <taxon>Agaricomycetes</taxon>
        <taxon>Agaricomycetidae</taxon>
        <taxon>Agaricales</taxon>
        <taxon>Agaricales incertae sedis</taxon>
        <taxon>Dendrothele</taxon>
    </lineage>
</organism>
<evidence type="ECO:0000313" key="3">
    <source>
        <dbReference type="Proteomes" id="UP000297245"/>
    </source>
</evidence>
<dbReference type="AlphaFoldDB" id="A0A4V4HFB0"/>
<proteinExistence type="predicted"/>
<dbReference type="Proteomes" id="UP000297245">
    <property type="component" value="Unassembled WGS sequence"/>
</dbReference>
<gene>
    <name evidence="2" type="ORF">K435DRAFT_164903</name>
</gene>
<feature type="region of interest" description="Disordered" evidence="1">
    <location>
        <begin position="92"/>
        <end position="119"/>
    </location>
</feature>
<evidence type="ECO:0000313" key="2">
    <source>
        <dbReference type="EMBL" id="THU94285.1"/>
    </source>
</evidence>
<protein>
    <submittedName>
        <fullName evidence="2">Uncharacterized protein</fullName>
    </submittedName>
</protein>